<dbReference type="eggNOG" id="COG5464">
    <property type="taxonomic scope" value="Bacteria"/>
</dbReference>
<dbReference type="KEGG" id="saf:SULAZ_0680"/>
<gene>
    <name evidence="1" type="ordered locus">SULAZ_0680</name>
</gene>
<reference evidence="1 2" key="1">
    <citation type="journal article" date="2009" name="J. Bacteriol.">
        <title>Complete and draft genome sequences of six members of the Aquificales.</title>
        <authorList>
            <person name="Reysenbach A.L."/>
            <person name="Hamamura N."/>
            <person name="Podar M."/>
            <person name="Griffiths E."/>
            <person name="Ferreira S."/>
            <person name="Hochstein R."/>
            <person name="Heidelberg J."/>
            <person name="Johnson J."/>
            <person name="Mead D."/>
            <person name="Pohorille A."/>
            <person name="Sarmiento M."/>
            <person name="Schweighofer K."/>
            <person name="Seshadri R."/>
            <person name="Voytek M.A."/>
        </authorList>
    </citation>
    <scope>NUCLEOTIDE SEQUENCE [LARGE SCALE GENOMIC DNA]</scope>
    <source>
        <strain evidence="2">Az-Fu1 / DSM 15241 / OCM 825</strain>
    </source>
</reference>
<name>C1DU78_SULAA</name>
<dbReference type="HOGENOM" id="CLU_1641450_0_0_0"/>
<proteinExistence type="predicted"/>
<evidence type="ECO:0000313" key="1">
    <source>
        <dbReference type="EMBL" id="ACN98193.1"/>
    </source>
</evidence>
<dbReference type="Proteomes" id="UP000001369">
    <property type="component" value="Chromosome"/>
</dbReference>
<keyword evidence="2" id="KW-1185">Reference proteome</keyword>
<protein>
    <recommendedName>
        <fullName evidence="3">DUF4351 domain-containing protein</fullName>
    </recommendedName>
</protein>
<evidence type="ECO:0000313" key="2">
    <source>
        <dbReference type="Proteomes" id="UP000001369"/>
    </source>
</evidence>
<accession>C1DU78</accession>
<organism evidence="1 2">
    <name type="scientific">Sulfurihydrogenibium azorense (strain DSM 15241 / OCM 825 / Az-Fu1)</name>
    <dbReference type="NCBI Taxonomy" id="204536"/>
    <lineage>
        <taxon>Bacteria</taxon>
        <taxon>Pseudomonadati</taxon>
        <taxon>Aquificota</taxon>
        <taxon>Aquificia</taxon>
        <taxon>Aquificales</taxon>
        <taxon>Hydrogenothermaceae</taxon>
        <taxon>Sulfurihydrogenibium</taxon>
    </lineage>
</organism>
<evidence type="ECO:0008006" key="3">
    <source>
        <dbReference type="Google" id="ProtNLM"/>
    </source>
</evidence>
<dbReference type="AlphaFoldDB" id="C1DU78"/>
<dbReference type="EMBL" id="CP001229">
    <property type="protein sequence ID" value="ACN98193.1"/>
    <property type="molecule type" value="Genomic_DNA"/>
</dbReference>
<sequence length="163" mass="18911">MDLNKISSKRIVKEFYDDICLLSAILTLKNIFKDFNDLKPILRNLLVAETKDCIYIIINYIALAKKDLKTVENILEEVGGKEKMMTLTEKWRIEGLQQGIEEGIKKQLKDDIKEAIEIKFGEVMEDINTKIESIKSVEVLKNIYRTVIKVSTLEELKNYINNL</sequence>
<dbReference type="STRING" id="204536.SULAZ_0680"/>